<dbReference type="Proteomes" id="UP000681722">
    <property type="component" value="Unassembled WGS sequence"/>
</dbReference>
<protein>
    <submittedName>
        <fullName evidence="1">Uncharacterized protein</fullName>
    </submittedName>
</protein>
<dbReference type="Proteomes" id="UP000682733">
    <property type="component" value="Unassembled WGS sequence"/>
</dbReference>
<evidence type="ECO:0000313" key="2">
    <source>
        <dbReference type="EMBL" id="CAF1335685.1"/>
    </source>
</evidence>
<evidence type="ECO:0000313" key="5">
    <source>
        <dbReference type="Proteomes" id="UP000663829"/>
    </source>
</evidence>
<comment type="caution">
    <text evidence="1">The sequence shown here is derived from an EMBL/GenBank/DDBJ whole genome shotgun (WGS) entry which is preliminary data.</text>
</comment>
<dbReference type="EMBL" id="CAJNOQ010006026">
    <property type="protein sequence ID" value="CAF1120518.1"/>
    <property type="molecule type" value="Genomic_DNA"/>
</dbReference>
<dbReference type="OrthoDB" id="10029738at2759"/>
<name>A0A814QJF0_9BILA</name>
<reference evidence="1" key="1">
    <citation type="submission" date="2021-02" db="EMBL/GenBank/DDBJ databases">
        <authorList>
            <person name="Nowell W R."/>
        </authorList>
    </citation>
    <scope>NUCLEOTIDE SEQUENCE</scope>
</reference>
<dbReference type="AlphaFoldDB" id="A0A814QJF0"/>
<dbReference type="EMBL" id="CAJOBC010006026">
    <property type="protein sequence ID" value="CAF3884118.1"/>
    <property type="molecule type" value="Genomic_DNA"/>
</dbReference>
<keyword evidence="5" id="KW-1185">Reference proteome</keyword>
<proteinExistence type="predicted"/>
<dbReference type="EMBL" id="CAJNOK010021663">
    <property type="protein sequence ID" value="CAF1335685.1"/>
    <property type="molecule type" value="Genomic_DNA"/>
</dbReference>
<dbReference type="EMBL" id="CAJOBA010043289">
    <property type="protein sequence ID" value="CAF4147013.1"/>
    <property type="molecule type" value="Genomic_DNA"/>
</dbReference>
<evidence type="ECO:0000313" key="3">
    <source>
        <dbReference type="EMBL" id="CAF3884118.1"/>
    </source>
</evidence>
<dbReference type="Proteomes" id="UP000663829">
    <property type="component" value="Unassembled WGS sequence"/>
</dbReference>
<evidence type="ECO:0000313" key="1">
    <source>
        <dbReference type="EMBL" id="CAF1120518.1"/>
    </source>
</evidence>
<dbReference type="Proteomes" id="UP000677228">
    <property type="component" value="Unassembled WGS sequence"/>
</dbReference>
<evidence type="ECO:0000313" key="4">
    <source>
        <dbReference type="EMBL" id="CAF4147013.1"/>
    </source>
</evidence>
<organism evidence="1 5">
    <name type="scientific">Didymodactylos carnosus</name>
    <dbReference type="NCBI Taxonomy" id="1234261"/>
    <lineage>
        <taxon>Eukaryota</taxon>
        <taxon>Metazoa</taxon>
        <taxon>Spiralia</taxon>
        <taxon>Gnathifera</taxon>
        <taxon>Rotifera</taxon>
        <taxon>Eurotatoria</taxon>
        <taxon>Bdelloidea</taxon>
        <taxon>Philodinida</taxon>
        <taxon>Philodinidae</taxon>
        <taxon>Didymodactylos</taxon>
    </lineage>
</organism>
<accession>A0A814QJF0</accession>
<gene>
    <name evidence="1" type="ORF">GPM918_LOCUS19668</name>
    <name evidence="2" type="ORF">OVA965_LOCUS30099</name>
    <name evidence="3" type="ORF">SRO942_LOCUS19665</name>
    <name evidence="4" type="ORF">TMI583_LOCUS30895</name>
</gene>
<sequence length="78" mass="9319">MRYSHMQETLKYVADSERIVGYLMDHAPWSTTDGGKTEQSCRKTNYCWKKEFDSDISIDHLYNTIEMLFDNLHDDDDY</sequence>